<comment type="caution">
    <text evidence="2">The sequence shown here is derived from an EMBL/GenBank/DDBJ whole genome shotgun (WGS) entry which is preliminary data.</text>
</comment>
<sequence>MRKVRRFSTISVLIMVLGLAAVFGVIAYRMLRSKTVSAGDVVATLPRDARILSTAVADGLVVVTLEVGGAVEIRTYRVDTLAQTGRLRFAFEP</sequence>
<organism evidence="2 3">
    <name type="scientific">Aquabacter spiritensis</name>
    <dbReference type="NCBI Taxonomy" id="933073"/>
    <lineage>
        <taxon>Bacteria</taxon>
        <taxon>Pseudomonadati</taxon>
        <taxon>Pseudomonadota</taxon>
        <taxon>Alphaproteobacteria</taxon>
        <taxon>Hyphomicrobiales</taxon>
        <taxon>Xanthobacteraceae</taxon>
        <taxon>Aquabacter</taxon>
    </lineage>
</organism>
<keyword evidence="3" id="KW-1185">Reference proteome</keyword>
<dbReference type="AlphaFoldDB" id="A0A4V2UYC6"/>
<evidence type="ECO:0000313" key="2">
    <source>
        <dbReference type="EMBL" id="TCT06888.1"/>
    </source>
</evidence>
<evidence type="ECO:0000256" key="1">
    <source>
        <dbReference type="SAM" id="Phobius"/>
    </source>
</evidence>
<dbReference type="EMBL" id="SMAI01000002">
    <property type="protein sequence ID" value="TCT06888.1"/>
    <property type="molecule type" value="Genomic_DNA"/>
</dbReference>
<evidence type="ECO:0000313" key="3">
    <source>
        <dbReference type="Proteomes" id="UP000294664"/>
    </source>
</evidence>
<name>A0A4V2UYC6_9HYPH</name>
<dbReference type="Proteomes" id="UP000294664">
    <property type="component" value="Unassembled WGS sequence"/>
</dbReference>
<reference evidence="2 3" key="1">
    <citation type="submission" date="2019-03" db="EMBL/GenBank/DDBJ databases">
        <title>Genomic Encyclopedia of Type Strains, Phase IV (KMG-IV): sequencing the most valuable type-strain genomes for metagenomic binning, comparative biology and taxonomic classification.</title>
        <authorList>
            <person name="Goeker M."/>
        </authorList>
    </citation>
    <scope>NUCLEOTIDE SEQUENCE [LARGE SCALE GENOMIC DNA]</scope>
    <source>
        <strain evidence="2 3">DSM 9035</strain>
    </source>
</reference>
<feature type="transmembrane region" description="Helical" evidence="1">
    <location>
        <begin position="12"/>
        <end position="31"/>
    </location>
</feature>
<protein>
    <submittedName>
        <fullName evidence="2">Uncharacterized protein</fullName>
    </submittedName>
</protein>
<keyword evidence="1" id="KW-1133">Transmembrane helix</keyword>
<gene>
    <name evidence="2" type="ORF">EDC64_102369</name>
</gene>
<proteinExistence type="predicted"/>
<keyword evidence="1" id="KW-0472">Membrane</keyword>
<accession>A0A4V2UYC6</accession>
<feature type="transmembrane region" description="Helical" evidence="1">
    <location>
        <begin position="51"/>
        <end position="71"/>
    </location>
</feature>
<keyword evidence="1" id="KW-0812">Transmembrane</keyword>